<dbReference type="AlphaFoldDB" id="A0A4Y9ZXN7"/>
<name>A0A4Y9ZXN7_9AGAM</name>
<evidence type="ECO:0000313" key="2">
    <source>
        <dbReference type="Proteomes" id="UP000298061"/>
    </source>
</evidence>
<gene>
    <name evidence="1" type="ORF">EWM64_g5172</name>
</gene>
<organism evidence="1 2">
    <name type="scientific">Hericium alpestre</name>
    <dbReference type="NCBI Taxonomy" id="135208"/>
    <lineage>
        <taxon>Eukaryota</taxon>
        <taxon>Fungi</taxon>
        <taxon>Dikarya</taxon>
        <taxon>Basidiomycota</taxon>
        <taxon>Agaricomycotina</taxon>
        <taxon>Agaricomycetes</taxon>
        <taxon>Russulales</taxon>
        <taxon>Hericiaceae</taxon>
        <taxon>Hericium</taxon>
    </lineage>
</organism>
<dbReference type="EMBL" id="SFCI01000606">
    <property type="protein sequence ID" value="TFY78837.1"/>
    <property type="molecule type" value="Genomic_DNA"/>
</dbReference>
<dbReference type="Proteomes" id="UP000298061">
    <property type="component" value="Unassembled WGS sequence"/>
</dbReference>
<sequence length="371" mass="41831">MEAPFNHFASSANISYNEVATTVHLAPIRCIGPYSNTDSVKDAVRRYDEELTKLAETASSIATQRNAVAHNPRIPPEILSRIFRHVIDLYPATHDGPPPHERMSSYRSWLICHCQDGCRSRRSVVFDETRLSTGRRISAAAFELTTSGRGAGIKLWRSEAGNPDVPEREPFITFLFIPTTTLMAAVLPLLRELVPRLHLPDLRILSISCCFSGSRRIREFRATVELLTRLLGHFTGVQHLIFNMRAADLLHQLMRAADLAPPDPRGGSKDGNHADLACFFRELIAISLLDTECGANGKAYEMLQELSVSSHIPDAKFFEAFTPHLVALRQEGHLQSLNFSWDDLEDWRSRFMGIVPVQPAPVEMQRYMDWQ</sequence>
<keyword evidence="2" id="KW-1185">Reference proteome</keyword>
<proteinExistence type="predicted"/>
<protein>
    <submittedName>
        <fullName evidence="1">Uncharacterized protein</fullName>
    </submittedName>
</protein>
<comment type="caution">
    <text evidence="1">The sequence shown here is derived from an EMBL/GenBank/DDBJ whole genome shotgun (WGS) entry which is preliminary data.</text>
</comment>
<reference evidence="1 2" key="1">
    <citation type="submission" date="2019-02" db="EMBL/GenBank/DDBJ databases">
        <title>Genome sequencing of the rare red list fungi Hericium alpestre (H. flagellum).</title>
        <authorList>
            <person name="Buettner E."/>
            <person name="Kellner H."/>
        </authorList>
    </citation>
    <scope>NUCLEOTIDE SEQUENCE [LARGE SCALE GENOMIC DNA]</scope>
    <source>
        <strain evidence="1 2">DSM 108284</strain>
    </source>
</reference>
<accession>A0A4Y9ZXN7</accession>
<evidence type="ECO:0000313" key="1">
    <source>
        <dbReference type="EMBL" id="TFY78837.1"/>
    </source>
</evidence>